<dbReference type="Proteomes" id="UP000011761">
    <property type="component" value="Unassembled WGS sequence"/>
</dbReference>
<evidence type="ECO:0000313" key="1">
    <source>
        <dbReference type="EMBL" id="EMC95365.1"/>
    </source>
</evidence>
<gene>
    <name evidence="1" type="ORF">BAUCODRAFT_35346</name>
</gene>
<keyword evidence="2" id="KW-1185">Reference proteome</keyword>
<dbReference type="RefSeq" id="XP_007677465.1">
    <property type="nucleotide sequence ID" value="XM_007679275.1"/>
</dbReference>
<dbReference type="HOGENOM" id="CLU_3068293_0_0_1"/>
<dbReference type="GeneID" id="19112679"/>
<accession>M2N966</accession>
<dbReference type="PROSITE" id="PS51257">
    <property type="entry name" value="PROKAR_LIPOPROTEIN"/>
    <property type="match status" value="1"/>
</dbReference>
<name>M2N966_BAUPA</name>
<organism evidence="1 2">
    <name type="scientific">Baudoinia panamericana (strain UAMH 10762)</name>
    <name type="common">Angels' share fungus</name>
    <name type="synonym">Baudoinia compniacensis (strain UAMH 10762)</name>
    <dbReference type="NCBI Taxonomy" id="717646"/>
    <lineage>
        <taxon>Eukaryota</taxon>
        <taxon>Fungi</taxon>
        <taxon>Dikarya</taxon>
        <taxon>Ascomycota</taxon>
        <taxon>Pezizomycotina</taxon>
        <taxon>Dothideomycetes</taxon>
        <taxon>Dothideomycetidae</taxon>
        <taxon>Mycosphaerellales</taxon>
        <taxon>Teratosphaeriaceae</taxon>
        <taxon>Baudoinia</taxon>
    </lineage>
</organism>
<proteinExistence type="predicted"/>
<sequence>MNSAAAKYCMTQTPPTTTGACLNIRHTSKRPARTAASGHLRRLSSATFMKDFM</sequence>
<reference evidence="1 2" key="1">
    <citation type="journal article" date="2012" name="PLoS Pathog.">
        <title>Diverse lifestyles and strategies of plant pathogenesis encoded in the genomes of eighteen Dothideomycetes fungi.</title>
        <authorList>
            <person name="Ohm R.A."/>
            <person name="Feau N."/>
            <person name="Henrissat B."/>
            <person name="Schoch C.L."/>
            <person name="Horwitz B.A."/>
            <person name="Barry K.W."/>
            <person name="Condon B.J."/>
            <person name="Copeland A.C."/>
            <person name="Dhillon B."/>
            <person name="Glaser F."/>
            <person name="Hesse C.N."/>
            <person name="Kosti I."/>
            <person name="LaButti K."/>
            <person name="Lindquist E.A."/>
            <person name="Lucas S."/>
            <person name="Salamov A.A."/>
            <person name="Bradshaw R.E."/>
            <person name="Ciuffetti L."/>
            <person name="Hamelin R.C."/>
            <person name="Kema G.H.J."/>
            <person name="Lawrence C."/>
            <person name="Scott J.A."/>
            <person name="Spatafora J.W."/>
            <person name="Turgeon B.G."/>
            <person name="de Wit P.J.G.M."/>
            <person name="Zhong S."/>
            <person name="Goodwin S.B."/>
            <person name="Grigoriev I.V."/>
        </authorList>
    </citation>
    <scope>NUCLEOTIDE SEQUENCE [LARGE SCALE GENOMIC DNA]</scope>
    <source>
        <strain evidence="1 2">UAMH 10762</strain>
    </source>
</reference>
<dbReference type="AlphaFoldDB" id="M2N966"/>
<evidence type="ECO:0000313" key="2">
    <source>
        <dbReference type="Proteomes" id="UP000011761"/>
    </source>
</evidence>
<protein>
    <submittedName>
        <fullName evidence="1">Uncharacterized protein</fullName>
    </submittedName>
</protein>
<dbReference type="KEGG" id="bcom:BAUCODRAFT_35346"/>
<dbReference type="EMBL" id="KB445557">
    <property type="protein sequence ID" value="EMC95365.1"/>
    <property type="molecule type" value="Genomic_DNA"/>
</dbReference>